<comment type="caution">
    <text evidence="2">The sequence shown here is derived from an EMBL/GenBank/DDBJ whole genome shotgun (WGS) entry which is preliminary data.</text>
</comment>
<reference evidence="2 3" key="1">
    <citation type="submission" date="2018-03" db="EMBL/GenBank/DDBJ databases">
        <title>Defining the species Micromonospora saelicesensis and Micromonospora noduli under the framework of genomics.</title>
        <authorList>
            <person name="Riesco R."/>
            <person name="Trujillo M.E."/>
        </authorList>
    </citation>
    <scope>NUCLEOTIDE SEQUENCE [LARGE SCALE GENOMIC DNA]</scope>
    <source>
        <strain evidence="2 3">LAH08</strain>
    </source>
</reference>
<keyword evidence="1" id="KW-0472">Membrane</keyword>
<dbReference type="AlphaFoldDB" id="A0A328NDE1"/>
<keyword evidence="1" id="KW-0812">Transmembrane</keyword>
<keyword evidence="1" id="KW-1133">Transmembrane helix</keyword>
<sequence>MGAVNALPETVTAAVRRGAVTLAVAAVAAVLGGNILDVLTLVAGDIAYRQGSTYHSAREQKLLATTTSCS</sequence>
<organism evidence="2 3">
    <name type="scientific">Micromonospora noduli</name>
    <dbReference type="NCBI Taxonomy" id="709876"/>
    <lineage>
        <taxon>Bacteria</taxon>
        <taxon>Bacillati</taxon>
        <taxon>Actinomycetota</taxon>
        <taxon>Actinomycetes</taxon>
        <taxon>Micromonosporales</taxon>
        <taxon>Micromonosporaceae</taxon>
        <taxon>Micromonospora</taxon>
    </lineage>
</organism>
<evidence type="ECO:0000313" key="3">
    <source>
        <dbReference type="Proteomes" id="UP000248966"/>
    </source>
</evidence>
<feature type="transmembrane region" description="Helical" evidence="1">
    <location>
        <begin position="20"/>
        <end position="48"/>
    </location>
</feature>
<proteinExistence type="predicted"/>
<accession>A0A328NDE1</accession>
<name>A0A328NDE1_9ACTN</name>
<evidence type="ECO:0000256" key="1">
    <source>
        <dbReference type="SAM" id="Phobius"/>
    </source>
</evidence>
<dbReference type="Proteomes" id="UP000248966">
    <property type="component" value="Unassembled WGS sequence"/>
</dbReference>
<protein>
    <submittedName>
        <fullName evidence="2">Uncharacterized protein</fullName>
    </submittedName>
</protein>
<dbReference type="EMBL" id="PYAA01000008">
    <property type="protein sequence ID" value="RAO04229.1"/>
    <property type="molecule type" value="Genomic_DNA"/>
</dbReference>
<gene>
    <name evidence="2" type="ORF">LAH08_01577</name>
</gene>
<evidence type="ECO:0000313" key="2">
    <source>
        <dbReference type="EMBL" id="RAO04229.1"/>
    </source>
</evidence>